<dbReference type="GO" id="GO:0000795">
    <property type="term" value="C:synaptonemal complex"/>
    <property type="evidence" value="ECO:0007669"/>
    <property type="project" value="InterPro"/>
</dbReference>
<feature type="region of interest" description="Disordered" evidence="2">
    <location>
        <begin position="123"/>
        <end position="144"/>
    </location>
</feature>
<accession>A0A9W9P758</accession>
<dbReference type="OrthoDB" id="441210at2759"/>
<organism evidence="3 4">
    <name type="scientific">Penicillium chermesinum</name>
    <dbReference type="NCBI Taxonomy" id="63820"/>
    <lineage>
        <taxon>Eukaryota</taxon>
        <taxon>Fungi</taxon>
        <taxon>Dikarya</taxon>
        <taxon>Ascomycota</taxon>
        <taxon>Pezizomycotina</taxon>
        <taxon>Eurotiomycetes</taxon>
        <taxon>Eurotiomycetidae</taxon>
        <taxon>Eurotiales</taxon>
        <taxon>Aspergillaceae</taxon>
        <taxon>Penicillium</taxon>
    </lineage>
</organism>
<keyword evidence="1" id="KW-0175">Coiled coil</keyword>
<name>A0A9W9P758_9EURO</name>
<feature type="coiled-coil region" evidence="1">
    <location>
        <begin position="54"/>
        <end position="88"/>
    </location>
</feature>
<keyword evidence="4" id="KW-1185">Reference proteome</keyword>
<proteinExistence type="predicted"/>
<reference evidence="3" key="1">
    <citation type="submission" date="2022-11" db="EMBL/GenBank/DDBJ databases">
        <authorList>
            <person name="Petersen C."/>
        </authorList>
    </citation>
    <scope>NUCLEOTIDE SEQUENCE</scope>
    <source>
        <strain evidence="3">IBT 19713</strain>
    </source>
</reference>
<dbReference type="AlphaFoldDB" id="A0A9W9P758"/>
<dbReference type="RefSeq" id="XP_058332006.1">
    <property type="nucleotide sequence ID" value="XM_058473003.1"/>
</dbReference>
<dbReference type="PANTHER" id="PTHR14305">
    <property type="entry name" value="E3 UBIQUITIN-PROTEIN LIGASE CCNB1IP1"/>
    <property type="match status" value="1"/>
</dbReference>
<evidence type="ECO:0000256" key="2">
    <source>
        <dbReference type="SAM" id="MobiDB-lite"/>
    </source>
</evidence>
<dbReference type="EMBL" id="JAPQKS010000003">
    <property type="protein sequence ID" value="KAJ5239087.1"/>
    <property type="molecule type" value="Genomic_DNA"/>
</dbReference>
<dbReference type="PANTHER" id="PTHR14305:SF0">
    <property type="entry name" value="E3 UBIQUITIN-PROTEIN LIGASE CCNB1IP1"/>
    <property type="match status" value="1"/>
</dbReference>
<evidence type="ECO:0000313" key="4">
    <source>
        <dbReference type="Proteomes" id="UP001150941"/>
    </source>
</evidence>
<evidence type="ECO:0000313" key="3">
    <source>
        <dbReference type="EMBL" id="KAJ5239087.1"/>
    </source>
</evidence>
<dbReference type="Proteomes" id="UP001150941">
    <property type="component" value="Unassembled WGS sequence"/>
</dbReference>
<dbReference type="InterPro" id="IPR042448">
    <property type="entry name" value="CCNB1IP1"/>
</dbReference>
<reference evidence="3" key="2">
    <citation type="journal article" date="2023" name="IMA Fungus">
        <title>Comparative genomic study of the Penicillium genus elucidates a diverse pangenome and 15 lateral gene transfer events.</title>
        <authorList>
            <person name="Petersen C."/>
            <person name="Sorensen T."/>
            <person name="Nielsen M.R."/>
            <person name="Sondergaard T.E."/>
            <person name="Sorensen J.L."/>
            <person name="Fitzpatrick D.A."/>
            <person name="Frisvad J.C."/>
            <person name="Nielsen K.L."/>
        </authorList>
    </citation>
    <scope>NUCLEOTIDE SEQUENCE</scope>
    <source>
        <strain evidence="3">IBT 19713</strain>
    </source>
</reference>
<evidence type="ECO:0000256" key="1">
    <source>
        <dbReference type="SAM" id="Coils"/>
    </source>
</evidence>
<sequence>MECASRALAFWAYQSTQEVLYQEYLGKSLTDKYTKLNVHLDKVVHNANSEISALHSKVAEMQTAQEQLQSKNQELADLNREKSKKLSQMTNLYNLLKARAMRSRMEIAASDDVTQALRTLNTTTSKESTESIRLPNAPMRGPQQQSIPVKIPVKIPVNSEGVEQLHRYQRSATGSSRHVSKTPTTLSRGAAPRYSLPSLQKAAPPARQQHRTRLSNTGRVGTAISGLPPHDEIVARFGN</sequence>
<dbReference type="GO" id="GO:0061630">
    <property type="term" value="F:ubiquitin protein ligase activity"/>
    <property type="evidence" value="ECO:0007669"/>
    <property type="project" value="InterPro"/>
</dbReference>
<feature type="compositionally biased region" description="Polar residues" evidence="2">
    <location>
        <begin position="170"/>
        <end position="187"/>
    </location>
</feature>
<gene>
    <name evidence="3" type="ORF">N7468_003706</name>
</gene>
<feature type="region of interest" description="Disordered" evidence="2">
    <location>
        <begin position="167"/>
        <end position="213"/>
    </location>
</feature>
<comment type="caution">
    <text evidence="3">The sequence shown here is derived from an EMBL/GenBank/DDBJ whole genome shotgun (WGS) entry which is preliminary data.</text>
</comment>
<dbReference type="GO" id="GO:0007131">
    <property type="term" value="P:reciprocal meiotic recombination"/>
    <property type="evidence" value="ECO:0007669"/>
    <property type="project" value="InterPro"/>
</dbReference>
<protein>
    <submittedName>
        <fullName evidence="3">Cyclin</fullName>
    </submittedName>
</protein>
<dbReference type="GeneID" id="83200306"/>